<gene>
    <name evidence="1" type="ORF">CCHLO57077_00017918</name>
</gene>
<keyword evidence="2" id="KW-1185">Reference proteome</keyword>
<organism evidence="1 2">
    <name type="scientific">Clonostachys chloroleuca</name>
    <dbReference type="NCBI Taxonomy" id="1926264"/>
    <lineage>
        <taxon>Eukaryota</taxon>
        <taxon>Fungi</taxon>
        <taxon>Dikarya</taxon>
        <taxon>Ascomycota</taxon>
        <taxon>Pezizomycotina</taxon>
        <taxon>Sordariomycetes</taxon>
        <taxon>Hypocreomycetidae</taxon>
        <taxon>Hypocreales</taxon>
        <taxon>Bionectriaceae</taxon>
        <taxon>Clonostachys</taxon>
    </lineage>
</organism>
<sequence length="119" mass="12952">MSIPRPEDNPTVMALKTLVGRTAVAGRIGTGFFPPLDVFAALSDFMSGSVDFTDRACSISEQRRAVWDTIRGSVFPCANESASDILTNHAVRDVPVVLIEEKALGVDAQENRGTQWKEQ</sequence>
<evidence type="ECO:0000313" key="2">
    <source>
        <dbReference type="Proteomes" id="UP001160390"/>
    </source>
</evidence>
<reference evidence="1" key="1">
    <citation type="submission" date="2023-01" db="EMBL/GenBank/DDBJ databases">
        <authorList>
            <person name="Piombo E."/>
        </authorList>
    </citation>
    <scope>NUCLEOTIDE SEQUENCE</scope>
</reference>
<dbReference type="EMBL" id="CABFNP030000696">
    <property type="protein sequence ID" value="CAI6079326.1"/>
    <property type="molecule type" value="Genomic_DNA"/>
</dbReference>
<comment type="caution">
    <text evidence="1">The sequence shown here is derived from an EMBL/GenBank/DDBJ whole genome shotgun (WGS) entry which is preliminary data.</text>
</comment>
<protein>
    <submittedName>
        <fullName evidence="1">Uncharacterized protein</fullName>
    </submittedName>
</protein>
<dbReference type="AlphaFoldDB" id="A0AA35LUG6"/>
<accession>A0AA35LUG6</accession>
<dbReference type="Proteomes" id="UP001160390">
    <property type="component" value="Unassembled WGS sequence"/>
</dbReference>
<proteinExistence type="predicted"/>
<name>A0AA35LUG6_9HYPO</name>
<evidence type="ECO:0000313" key="1">
    <source>
        <dbReference type="EMBL" id="CAI6079326.1"/>
    </source>
</evidence>
<feature type="non-terminal residue" evidence="1">
    <location>
        <position position="119"/>
    </location>
</feature>